<evidence type="ECO:0000313" key="2">
    <source>
        <dbReference type="Proteomes" id="UP000247792"/>
    </source>
</evidence>
<dbReference type="Proteomes" id="UP000247792">
    <property type="component" value="Unassembled WGS sequence"/>
</dbReference>
<sequence length="230" mass="25965">MGVEYRHFVVVNDKDWLPAVDTLARVDAVLYKWSLIDKPTMVFDLSTMKESSEKSIPNSMPGAGQVLVYDEVANGKPVVNIAGRCYYDTVKDEDHYISSIIVVAGNDIRIQQSDEYCYFEQTSPAPDQVCDGFMSDLDTIPWPVSKTFDAYLVHGKYLGTPKVNIHFSKNFPGLYEWTNYAGYWRGAVMLDFGKSLPNFCENLRQLPARDFVNELATAFRGPIAEIGVVY</sequence>
<proteinExistence type="predicted"/>
<reference evidence="1 2" key="1">
    <citation type="submission" date="2018-05" db="EMBL/GenBank/DDBJ databases">
        <title>Genomic Encyclopedia of Type Strains, Phase IV (KMG-IV): sequencing the most valuable type-strain genomes for metagenomic binning, comparative biology and taxonomic classification.</title>
        <authorList>
            <person name="Goeker M."/>
        </authorList>
    </citation>
    <scope>NUCLEOTIDE SEQUENCE [LARGE SCALE GENOMIC DNA]</scope>
    <source>
        <strain evidence="1 2">DSM 19792</strain>
    </source>
</reference>
<name>A0A318IP02_9BURK</name>
<organism evidence="1 2">
    <name type="scientific">Undibacterium pigrum</name>
    <dbReference type="NCBI Taxonomy" id="401470"/>
    <lineage>
        <taxon>Bacteria</taxon>
        <taxon>Pseudomonadati</taxon>
        <taxon>Pseudomonadota</taxon>
        <taxon>Betaproteobacteria</taxon>
        <taxon>Burkholderiales</taxon>
        <taxon>Oxalobacteraceae</taxon>
        <taxon>Undibacterium</taxon>
    </lineage>
</organism>
<keyword evidence="2" id="KW-1185">Reference proteome</keyword>
<dbReference type="OrthoDB" id="8778870at2"/>
<dbReference type="EMBL" id="QJKB01000029">
    <property type="protein sequence ID" value="PXX33710.1"/>
    <property type="molecule type" value="Genomic_DNA"/>
</dbReference>
<comment type="caution">
    <text evidence="1">The sequence shown here is derived from an EMBL/GenBank/DDBJ whole genome shotgun (WGS) entry which is preliminary data.</text>
</comment>
<protein>
    <submittedName>
        <fullName evidence="1">Uncharacterized protein</fullName>
    </submittedName>
</protein>
<dbReference type="AlphaFoldDB" id="A0A318IP02"/>
<accession>A0A318IP02</accession>
<dbReference type="RefSeq" id="WP_110258501.1">
    <property type="nucleotide sequence ID" value="NZ_QJKB01000029.1"/>
</dbReference>
<gene>
    <name evidence="1" type="ORF">DFR42_1296</name>
</gene>
<evidence type="ECO:0000313" key="1">
    <source>
        <dbReference type="EMBL" id="PXX33710.1"/>
    </source>
</evidence>